<evidence type="ECO:0000313" key="5">
    <source>
        <dbReference type="Proteomes" id="UP000642488"/>
    </source>
</evidence>
<evidence type="ECO:0000259" key="2">
    <source>
        <dbReference type="Pfam" id="PF14400"/>
    </source>
</evidence>
<feature type="transmembrane region" description="Helical" evidence="1">
    <location>
        <begin position="450"/>
        <end position="469"/>
    </location>
</feature>
<feature type="transmembrane region" description="Helical" evidence="1">
    <location>
        <begin position="386"/>
        <end position="404"/>
    </location>
</feature>
<comment type="caution">
    <text evidence="4">The sequence shown here is derived from an EMBL/GenBank/DDBJ whole genome shotgun (WGS) entry which is preliminary data.</text>
</comment>
<dbReference type="Pfam" id="PF14400">
    <property type="entry name" value="Transglut_i_TM"/>
    <property type="match status" value="1"/>
</dbReference>
<proteinExistence type="predicted"/>
<gene>
    <name evidence="4" type="ORF">ILP92_07175</name>
</gene>
<feature type="domain" description="7 transmembrane helices usually fused to an inactive transglutaminase" evidence="3">
    <location>
        <begin position="263"/>
        <end position="507"/>
    </location>
</feature>
<evidence type="ECO:0000256" key="1">
    <source>
        <dbReference type="SAM" id="Phobius"/>
    </source>
</evidence>
<dbReference type="AlphaFoldDB" id="A0A934IGL6"/>
<feature type="transmembrane region" description="Helical" evidence="1">
    <location>
        <begin position="475"/>
        <end position="493"/>
    </location>
</feature>
<dbReference type="RefSeq" id="WP_198915703.1">
    <property type="nucleotide sequence ID" value="NZ_JAEKPD010000007.1"/>
</dbReference>
<protein>
    <submittedName>
        <fullName evidence="4">UUP1 family membrane protein</fullName>
    </submittedName>
</protein>
<sequence length="511" mass="56475">MLRLLCATLIALGLGLFAYRAFVLDFPLTPDTNSPVWAFEIQADLPQSDNGARVSMYVPPEFGRYQPLREQFLSERMSLSIRSDPDGSRRAIWTTAELETATSVYYRATFFMKPVLSADRPQTKPPRDLPSDFDLVSERSLEQRTLANRMMADLERQAYDDDTLTSLLIDRLRDGSDDLARQLLDGRVGTTPVAETAAYVLNQQGRAARAVHGIPLRETVREATPIAWLELWTGSEWRTYDIASGDPFNPEDRMTLWRGDGDIVSAEGATLSGVRIALTRRDVGAVQALAQRQGDAERPLALATLLDLPVNTQLVLQSLLVIPLGVLVLVFLRQFVGVPTFGTFMPVLIALAFRSATLTTGLIILAIILGVGMAFRLAFSKMNLLLVPRLASMLTVIIMVMIGVSVGADSYALGTGFSVTLFPIVILTMTIERLSVTLEESGALDASKEFVGSVVVAVLSYLVMAIPLLQHLFFLFPELLLVILAILLMMGRYSGFRLSELRRFHELDMRG</sequence>
<reference evidence="4" key="1">
    <citation type="submission" date="2020-12" db="EMBL/GenBank/DDBJ databases">
        <title>Bacterial taxonomy.</title>
        <authorList>
            <person name="Pan X."/>
        </authorList>
    </citation>
    <scope>NUCLEOTIDE SEQUENCE</scope>
    <source>
        <strain evidence="4">KCTC 52957</strain>
    </source>
</reference>
<dbReference type="Pfam" id="PF14402">
    <property type="entry name" value="7TM_transglut"/>
    <property type="match status" value="1"/>
</dbReference>
<keyword evidence="1" id="KW-0472">Membrane</keyword>
<feature type="transmembrane region" description="Helical" evidence="1">
    <location>
        <begin position="410"/>
        <end position="429"/>
    </location>
</feature>
<feature type="transmembrane region" description="Helical" evidence="1">
    <location>
        <begin position="314"/>
        <end position="332"/>
    </location>
</feature>
<feature type="domain" description="Inactive transglutaminase fused to 7 transmembrane helices" evidence="2">
    <location>
        <begin position="19"/>
        <end position="184"/>
    </location>
</feature>
<dbReference type="Proteomes" id="UP000642488">
    <property type="component" value="Unassembled WGS sequence"/>
</dbReference>
<feature type="transmembrane region" description="Helical" evidence="1">
    <location>
        <begin position="362"/>
        <end position="379"/>
    </location>
</feature>
<keyword evidence="5" id="KW-1185">Reference proteome</keyword>
<accession>A0A934IGL6</accession>
<keyword evidence="1" id="KW-1133">Transmembrane helix</keyword>
<name>A0A934IGL6_9RHOB</name>
<evidence type="ECO:0000259" key="3">
    <source>
        <dbReference type="Pfam" id="PF14402"/>
    </source>
</evidence>
<dbReference type="EMBL" id="JAEKPD010000007">
    <property type="protein sequence ID" value="MBJ3762523.1"/>
    <property type="molecule type" value="Genomic_DNA"/>
</dbReference>
<dbReference type="InterPro" id="IPR025838">
    <property type="entry name" value="Transglut_i_TM"/>
</dbReference>
<organism evidence="4 5">
    <name type="scientific">Palleronia pontilimi</name>
    <dbReference type="NCBI Taxonomy" id="1964209"/>
    <lineage>
        <taxon>Bacteria</taxon>
        <taxon>Pseudomonadati</taxon>
        <taxon>Pseudomonadota</taxon>
        <taxon>Alphaproteobacteria</taxon>
        <taxon>Rhodobacterales</taxon>
        <taxon>Roseobacteraceae</taxon>
        <taxon>Palleronia</taxon>
    </lineage>
</organism>
<evidence type="ECO:0000313" key="4">
    <source>
        <dbReference type="EMBL" id="MBJ3762523.1"/>
    </source>
</evidence>
<keyword evidence="1" id="KW-0812">Transmembrane</keyword>
<dbReference type="InterPro" id="IPR025840">
    <property type="entry name" value="7TM_transglut"/>
</dbReference>